<dbReference type="GO" id="GO:0016746">
    <property type="term" value="F:acyltransferase activity"/>
    <property type="evidence" value="ECO:0007669"/>
    <property type="project" value="UniProtKB-KW"/>
</dbReference>
<dbReference type="EC" id="2.3.1.-" evidence="2"/>
<dbReference type="RefSeq" id="WP_335418919.1">
    <property type="nucleotide sequence ID" value="NZ_JBALHR010000001.1"/>
</dbReference>
<evidence type="ECO:0000259" key="1">
    <source>
        <dbReference type="Pfam" id="PF13480"/>
    </source>
</evidence>
<keyword evidence="2" id="KW-0808">Transferase</keyword>
<reference evidence="2" key="1">
    <citation type="submission" date="2024-02" db="EMBL/GenBank/DDBJ databases">
        <title>Genome sequences of strain Gemmobacter sp. JM10B15.</title>
        <authorList>
            <person name="Zhang M."/>
        </authorList>
    </citation>
    <scope>NUCLEOTIDE SEQUENCE</scope>
    <source>
        <strain evidence="2">JM10B15</strain>
    </source>
</reference>
<dbReference type="PANTHER" id="PTHR36174:SF1">
    <property type="entry name" value="LIPID II:GLYCINE GLYCYLTRANSFERASE"/>
    <property type="match status" value="1"/>
</dbReference>
<dbReference type="Proteomes" id="UP001431963">
    <property type="component" value="Unassembled WGS sequence"/>
</dbReference>
<sequence length="271" mass="29776">MEWHEITDPDDWQAQAGPALQQAWAYGVALGRLGAQVRRGAVIRDGRALMVAQMLERRRVRLIHQPHFPGPASRAPLRRMARHLGATIASCPLTGPGVIPLVTARHHAILDLRPAADSLRRGLHGKWRNRLLASRITPAKGRERHLSELLTHEGAQSTARGYRGLPMAFAQAWPGATLMLHWSPRGQMQAGMLFLIHGRAATYHCGWTSEEGRKAEAHRALLWQAILRLQAGGIERLDLGAVDSDNPGLARFKLGTGAMLENLGPTSLILP</sequence>
<dbReference type="EMBL" id="JBALHR010000001">
    <property type="protein sequence ID" value="MEH7826971.1"/>
    <property type="molecule type" value="Genomic_DNA"/>
</dbReference>
<proteinExistence type="predicted"/>
<protein>
    <submittedName>
        <fullName evidence="2">GNAT family N-acetyltransferase</fullName>
        <ecNumber evidence="2">2.3.1.-</ecNumber>
    </submittedName>
</protein>
<dbReference type="Pfam" id="PF13480">
    <property type="entry name" value="Acetyltransf_6"/>
    <property type="match status" value="1"/>
</dbReference>
<dbReference type="PANTHER" id="PTHR36174">
    <property type="entry name" value="LIPID II:GLYCINE GLYCYLTRANSFERASE"/>
    <property type="match status" value="1"/>
</dbReference>
<keyword evidence="2" id="KW-0012">Acyltransferase</keyword>
<keyword evidence="3" id="KW-1185">Reference proteome</keyword>
<accession>A0ABU8BQN1</accession>
<evidence type="ECO:0000313" key="2">
    <source>
        <dbReference type="EMBL" id="MEH7826971.1"/>
    </source>
</evidence>
<dbReference type="InterPro" id="IPR050644">
    <property type="entry name" value="PG_Glycine_Bridge_Synth"/>
</dbReference>
<organism evidence="2 3">
    <name type="scientific">Gemmobacter denitrificans</name>
    <dbReference type="NCBI Taxonomy" id="3123040"/>
    <lineage>
        <taxon>Bacteria</taxon>
        <taxon>Pseudomonadati</taxon>
        <taxon>Pseudomonadota</taxon>
        <taxon>Alphaproteobacteria</taxon>
        <taxon>Rhodobacterales</taxon>
        <taxon>Paracoccaceae</taxon>
        <taxon>Gemmobacter</taxon>
    </lineage>
</organism>
<comment type="caution">
    <text evidence="2">The sequence shown here is derived from an EMBL/GenBank/DDBJ whole genome shotgun (WGS) entry which is preliminary data.</text>
</comment>
<dbReference type="InterPro" id="IPR038740">
    <property type="entry name" value="BioF2-like_GNAT_dom"/>
</dbReference>
<gene>
    <name evidence="2" type="ORF">V6590_02300</name>
</gene>
<name>A0ABU8BQN1_9RHOB</name>
<dbReference type="SUPFAM" id="SSF55729">
    <property type="entry name" value="Acyl-CoA N-acyltransferases (Nat)"/>
    <property type="match status" value="1"/>
</dbReference>
<evidence type="ECO:0000313" key="3">
    <source>
        <dbReference type="Proteomes" id="UP001431963"/>
    </source>
</evidence>
<dbReference type="InterPro" id="IPR016181">
    <property type="entry name" value="Acyl_CoA_acyltransferase"/>
</dbReference>
<feature type="domain" description="BioF2-like acetyltransferase" evidence="1">
    <location>
        <begin position="169"/>
        <end position="243"/>
    </location>
</feature>
<dbReference type="Gene3D" id="3.40.630.30">
    <property type="match status" value="1"/>
</dbReference>